<comment type="caution">
    <text evidence="1">The sequence shown here is derived from an EMBL/GenBank/DDBJ whole genome shotgun (WGS) entry which is preliminary data.</text>
</comment>
<keyword evidence="2" id="KW-1185">Reference proteome</keyword>
<evidence type="ECO:0000313" key="2">
    <source>
        <dbReference type="Proteomes" id="UP000635606"/>
    </source>
</evidence>
<protein>
    <submittedName>
        <fullName evidence="1">Uncharacterized protein</fullName>
    </submittedName>
</protein>
<accession>A0A8J3ZLH8</accession>
<sequence length="73" mass="8450">MSTFRALEDRLAYQAVGLAQDIRDDVAAAHRRIRRLDRLELEQLCCVLAAMAPVDKPLREIAWWRDLDREDAA</sequence>
<name>A0A8J3ZLH8_9ACTN</name>
<dbReference type="EMBL" id="BOPH01000017">
    <property type="protein sequence ID" value="GIJ66272.1"/>
    <property type="molecule type" value="Genomic_DNA"/>
</dbReference>
<gene>
    <name evidence="1" type="ORF">Voc01_011890</name>
</gene>
<dbReference type="RefSeq" id="WP_203926253.1">
    <property type="nucleotide sequence ID" value="NZ_BOPH01000017.1"/>
</dbReference>
<dbReference type="AlphaFoldDB" id="A0A8J3ZLH8"/>
<organism evidence="1 2">
    <name type="scientific">Virgisporangium ochraceum</name>
    <dbReference type="NCBI Taxonomy" id="65505"/>
    <lineage>
        <taxon>Bacteria</taxon>
        <taxon>Bacillati</taxon>
        <taxon>Actinomycetota</taxon>
        <taxon>Actinomycetes</taxon>
        <taxon>Micromonosporales</taxon>
        <taxon>Micromonosporaceae</taxon>
        <taxon>Virgisporangium</taxon>
    </lineage>
</organism>
<proteinExistence type="predicted"/>
<evidence type="ECO:0000313" key="1">
    <source>
        <dbReference type="EMBL" id="GIJ66272.1"/>
    </source>
</evidence>
<reference evidence="1" key="1">
    <citation type="submission" date="2021-01" db="EMBL/GenBank/DDBJ databases">
        <title>Whole genome shotgun sequence of Virgisporangium ochraceum NBRC 16418.</title>
        <authorList>
            <person name="Komaki H."/>
            <person name="Tamura T."/>
        </authorList>
    </citation>
    <scope>NUCLEOTIDE SEQUENCE</scope>
    <source>
        <strain evidence="1">NBRC 16418</strain>
    </source>
</reference>
<dbReference type="Proteomes" id="UP000635606">
    <property type="component" value="Unassembled WGS sequence"/>
</dbReference>